<dbReference type="InterPro" id="IPR001138">
    <property type="entry name" value="Zn2Cys6_DnaBD"/>
</dbReference>
<dbReference type="CDD" id="cd00067">
    <property type="entry name" value="GAL4"/>
    <property type="match status" value="1"/>
</dbReference>
<dbReference type="InParanoid" id="A0A1Y1URH4"/>
<evidence type="ECO:0000313" key="3">
    <source>
        <dbReference type="Proteomes" id="UP000193218"/>
    </source>
</evidence>
<gene>
    <name evidence="2" type="ORF">BD324DRAFT_616871</name>
</gene>
<dbReference type="RefSeq" id="XP_021873992.1">
    <property type="nucleotide sequence ID" value="XM_022014860.1"/>
</dbReference>
<dbReference type="PROSITE" id="PS00463">
    <property type="entry name" value="ZN2_CY6_FUNGAL_1"/>
    <property type="match status" value="1"/>
</dbReference>
<dbReference type="PROSITE" id="PS50048">
    <property type="entry name" value="ZN2_CY6_FUNGAL_2"/>
    <property type="match status" value="1"/>
</dbReference>
<dbReference type="Gene3D" id="4.10.240.10">
    <property type="entry name" value="Zn(2)-C6 fungal-type DNA-binding domain"/>
    <property type="match status" value="1"/>
</dbReference>
<keyword evidence="3" id="KW-1185">Reference proteome</keyword>
<reference evidence="2 3" key="1">
    <citation type="submission" date="2017-03" db="EMBL/GenBank/DDBJ databases">
        <title>Widespread Adenine N6-methylation of Active Genes in Fungi.</title>
        <authorList>
            <consortium name="DOE Joint Genome Institute"/>
            <person name="Mondo S.J."/>
            <person name="Dannebaum R.O."/>
            <person name="Kuo R.C."/>
            <person name="Louie K.B."/>
            <person name="Bewick A.J."/>
            <person name="Labutti K."/>
            <person name="Haridas S."/>
            <person name="Kuo A."/>
            <person name="Salamov A."/>
            <person name="Ahrendt S.R."/>
            <person name="Lau R."/>
            <person name="Bowen B.P."/>
            <person name="Lipzen A."/>
            <person name="Sullivan W."/>
            <person name="Andreopoulos W.B."/>
            <person name="Clum A."/>
            <person name="Lindquist E."/>
            <person name="Daum C."/>
            <person name="Northen T.R."/>
            <person name="Ramamoorthy G."/>
            <person name="Schmitz R.J."/>
            <person name="Gryganskyi A."/>
            <person name="Culley D."/>
            <person name="Magnuson J."/>
            <person name="James T.Y."/>
            <person name="O'Malley M.A."/>
            <person name="Stajich J.E."/>
            <person name="Spatafora J.W."/>
            <person name="Visel A."/>
            <person name="Grigoriev I.V."/>
        </authorList>
    </citation>
    <scope>NUCLEOTIDE SEQUENCE [LARGE SCALE GENOMIC DNA]</scope>
    <source>
        <strain evidence="2 3">NRRL Y-17943</strain>
    </source>
</reference>
<comment type="caution">
    <text evidence="2">The sequence shown here is derived from an EMBL/GenBank/DDBJ whole genome shotgun (WGS) entry which is preliminary data.</text>
</comment>
<dbReference type="SUPFAM" id="SSF57701">
    <property type="entry name" value="Zn2/Cys6 DNA-binding domain"/>
    <property type="match status" value="1"/>
</dbReference>
<dbReference type="InterPro" id="IPR036864">
    <property type="entry name" value="Zn2-C6_fun-type_DNA-bd_sf"/>
</dbReference>
<accession>A0A1Y1URH4</accession>
<evidence type="ECO:0000313" key="2">
    <source>
        <dbReference type="EMBL" id="ORX40207.1"/>
    </source>
</evidence>
<dbReference type="GO" id="GO:0008270">
    <property type="term" value="F:zinc ion binding"/>
    <property type="evidence" value="ECO:0007669"/>
    <property type="project" value="InterPro"/>
</dbReference>
<feature type="domain" description="Zn(2)-C6 fungal-type" evidence="1">
    <location>
        <begin position="16"/>
        <end position="47"/>
    </location>
</feature>
<protein>
    <recommendedName>
        <fullName evidence="1">Zn(2)-C6 fungal-type domain-containing protein</fullName>
    </recommendedName>
</protein>
<dbReference type="OrthoDB" id="4456959at2759"/>
<evidence type="ECO:0000259" key="1">
    <source>
        <dbReference type="PROSITE" id="PS50048"/>
    </source>
</evidence>
<organism evidence="2 3">
    <name type="scientific">Kockovaella imperatae</name>
    <dbReference type="NCBI Taxonomy" id="4999"/>
    <lineage>
        <taxon>Eukaryota</taxon>
        <taxon>Fungi</taxon>
        <taxon>Dikarya</taxon>
        <taxon>Basidiomycota</taxon>
        <taxon>Agaricomycotina</taxon>
        <taxon>Tremellomycetes</taxon>
        <taxon>Tremellales</taxon>
        <taxon>Cuniculitremaceae</taxon>
        <taxon>Kockovaella</taxon>
    </lineage>
</organism>
<dbReference type="GO" id="GO:0000981">
    <property type="term" value="F:DNA-binding transcription factor activity, RNA polymerase II-specific"/>
    <property type="evidence" value="ECO:0007669"/>
    <property type="project" value="InterPro"/>
</dbReference>
<proteinExistence type="predicted"/>
<name>A0A1Y1URH4_9TREE</name>
<dbReference type="AlphaFoldDB" id="A0A1Y1URH4"/>
<sequence>MSMGSSDEMTVVSARACDGCRRMKIKCVGREHPPCQRCKSMSLACTVGEAAPLPFKPRLAAEQVQDDSSWSDFT</sequence>
<dbReference type="EMBL" id="NBSH01000002">
    <property type="protein sequence ID" value="ORX40207.1"/>
    <property type="molecule type" value="Genomic_DNA"/>
</dbReference>
<dbReference type="SMART" id="SM00066">
    <property type="entry name" value="GAL4"/>
    <property type="match status" value="1"/>
</dbReference>
<dbReference type="Proteomes" id="UP000193218">
    <property type="component" value="Unassembled WGS sequence"/>
</dbReference>
<dbReference type="GeneID" id="33556668"/>
<dbReference type="Pfam" id="PF00172">
    <property type="entry name" value="Zn_clus"/>
    <property type="match status" value="1"/>
</dbReference>